<feature type="transmembrane region" description="Helical" evidence="1">
    <location>
        <begin position="40"/>
        <end position="61"/>
    </location>
</feature>
<feature type="transmembrane region" description="Helical" evidence="1">
    <location>
        <begin position="273"/>
        <end position="293"/>
    </location>
</feature>
<feature type="transmembrane region" description="Helical" evidence="1">
    <location>
        <begin position="92"/>
        <end position="112"/>
    </location>
</feature>
<dbReference type="AlphaFoldDB" id="A0A094Q0S3"/>
<feature type="transmembrane region" description="Helical" evidence="1">
    <location>
        <begin position="415"/>
        <end position="435"/>
    </location>
</feature>
<name>A0A094Q0S3_9ZZZZ</name>
<reference evidence="2" key="1">
    <citation type="submission" date="2014-06" db="EMBL/GenBank/DDBJ databases">
        <title>Key roles for freshwater Actinobacteria revealed by deep metagenomic sequencing.</title>
        <authorList>
            <person name="Ghai R."/>
            <person name="Mizuno C.M."/>
            <person name="Picazo A."/>
            <person name="Camacho A."/>
            <person name="Rodriguez-Valera F."/>
        </authorList>
    </citation>
    <scope>NUCLEOTIDE SEQUENCE</scope>
</reference>
<sequence length="626" mass="68651">MAQTVDVTPPLRQDGASKHLIYFAILISAIHLIANLNDNAQIAGCALIVLLCCVFFIRAMATTYFQSLFEVVFGAILFGYLTQILGEIVGAWVTSRLMLSLAAATTMLTVIAKSKIRKYDRASLFAFVAVPALFSTGWIFLLSLRAETLINFLGFGYDNAAHLAQTQLIINNHGTALIDGGIQSAPTFLQDVAQAGTSSLATFAELTSTSSRSATELLFAFTLATIAIPVSLVLAVFLTCLENKNSRTSTALITTSTLLIFGTGYLSRIWFSGYFGSNLGTLLLALIAIAIVLRTFKNPMVYVCAAVITAHVYPIFLSIGLLLLIVPLTSWIIKLREDPANTMSLLRTPITFLSFAISIALLLPVRATNRSYGGSQFLVDGGIEYLPFKFLLIWGGVFLVVVAIVTFRLEHRYEQLGIVLVSLTGSVLVSIYSQSEVGRITYYPTKFVITLAIISIAAILVSESLLYSIRRRTIMPVIALIAASTYMLFQPGQNVFTRAFMGEAQTTISSSLSFMPEIVQPSIVVSLSELSIKHKKPVLLISSNYESELNSRWINTISNQWNDFSWSNWMTIRSLILDKSWSAVADATTNANIIIGTDDKLVFDFLSVSIPDQICLLKTYGDCEFR</sequence>
<evidence type="ECO:0000256" key="1">
    <source>
        <dbReference type="SAM" id="Phobius"/>
    </source>
</evidence>
<feature type="transmembrane region" description="Helical" evidence="1">
    <location>
        <begin position="124"/>
        <end position="144"/>
    </location>
</feature>
<feature type="transmembrane region" description="Helical" evidence="1">
    <location>
        <begin position="68"/>
        <end position="86"/>
    </location>
</feature>
<keyword evidence="1" id="KW-0472">Membrane</keyword>
<feature type="transmembrane region" description="Helical" evidence="1">
    <location>
        <begin position="250"/>
        <end position="267"/>
    </location>
</feature>
<comment type="caution">
    <text evidence="2">The sequence shown here is derived from an EMBL/GenBank/DDBJ whole genome shotgun (WGS) entry which is preliminary data.</text>
</comment>
<accession>A0A094Q0S3</accession>
<proteinExistence type="predicted"/>
<feature type="transmembrane region" description="Helical" evidence="1">
    <location>
        <begin position="217"/>
        <end position="238"/>
    </location>
</feature>
<evidence type="ECO:0000313" key="2">
    <source>
        <dbReference type="EMBL" id="KGA16937.1"/>
    </source>
</evidence>
<keyword evidence="1" id="KW-0812">Transmembrane</keyword>
<feature type="transmembrane region" description="Helical" evidence="1">
    <location>
        <begin position="447"/>
        <end position="467"/>
    </location>
</feature>
<feature type="transmembrane region" description="Helical" evidence="1">
    <location>
        <begin position="386"/>
        <end position="409"/>
    </location>
</feature>
<organism evidence="2">
    <name type="scientific">freshwater metagenome</name>
    <dbReference type="NCBI Taxonomy" id="449393"/>
    <lineage>
        <taxon>unclassified sequences</taxon>
        <taxon>metagenomes</taxon>
        <taxon>ecological metagenomes</taxon>
    </lineage>
</organism>
<protein>
    <submittedName>
        <fullName evidence="2">Uncharacterized protein</fullName>
    </submittedName>
</protein>
<feature type="transmembrane region" description="Helical" evidence="1">
    <location>
        <begin position="300"/>
        <end position="333"/>
    </location>
</feature>
<feature type="transmembrane region" description="Helical" evidence="1">
    <location>
        <begin position="473"/>
        <end position="489"/>
    </location>
</feature>
<gene>
    <name evidence="2" type="ORF">GM51_11440</name>
</gene>
<dbReference type="EMBL" id="JNSL01000072">
    <property type="protein sequence ID" value="KGA16937.1"/>
    <property type="molecule type" value="Genomic_DNA"/>
</dbReference>
<feature type="transmembrane region" description="Helical" evidence="1">
    <location>
        <begin position="19"/>
        <end position="34"/>
    </location>
</feature>
<keyword evidence="1" id="KW-1133">Transmembrane helix</keyword>
<feature type="transmembrane region" description="Helical" evidence="1">
    <location>
        <begin position="345"/>
        <end position="365"/>
    </location>
</feature>